<feature type="region of interest" description="Disordered" evidence="1">
    <location>
        <begin position="55"/>
        <end position="78"/>
    </location>
</feature>
<protein>
    <submittedName>
        <fullName evidence="2">Uncharacterized protein</fullName>
    </submittedName>
</protein>
<sequence length="78" mass="9019">MSAVRLINGDARLANEGKREARVNRMPTLRRSARLFPILLCGPRRFSWDHTHRAGRQAFHTTRPSGNPSARQQQEQRK</sequence>
<gene>
    <name evidence="2" type="ORF">I6I06_06255</name>
</gene>
<dbReference type="Proteomes" id="UP000595610">
    <property type="component" value="Chromosome 1"/>
</dbReference>
<evidence type="ECO:0000313" key="2">
    <source>
        <dbReference type="EMBL" id="QQC65067.1"/>
    </source>
</evidence>
<dbReference type="KEGG" id="pgis:I6I06_06255"/>
<feature type="compositionally biased region" description="Polar residues" evidence="1">
    <location>
        <begin position="59"/>
        <end position="78"/>
    </location>
</feature>
<name>A0A7T4N4F1_9BURK</name>
<accession>A0A7T4N4F1</accession>
<organism evidence="2 3">
    <name type="scientific">Paraburkholderia ginsengisoli</name>
    <dbReference type="NCBI Taxonomy" id="311231"/>
    <lineage>
        <taxon>Bacteria</taxon>
        <taxon>Pseudomonadati</taxon>
        <taxon>Pseudomonadota</taxon>
        <taxon>Betaproteobacteria</taxon>
        <taxon>Burkholderiales</taxon>
        <taxon>Burkholderiaceae</taxon>
        <taxon>Paraburkholderia</taxon>
    </lineage>
</organism>
<evidence type="ECO:0000313" key="3">
    <source>
        <dbReference type="Proteomes" id="UP000595610"/>
    </source>
</evidence>
<keyword evidence="3" id="KW-1185">Reference proteome</keyword>
<dbReference type="EMBL" id="CP066075">
    <property type="protein sequence ID" value="QQC65067.1"/>
    <property type="molecule type" value="Genomic_DNA"/>
</dbReference>
<proteinExistence type="predicted"/>
<dbReference type="RefSeq" id="WP_042324268.1">
    <property type="nucleotide sequence ID" value="NZ_CP066075.1"/>
</dbReference>
<dbReference type="AlphaFoldDB" id="A0A7T4N4F1"/>
<evidence type="ECO:0000256" key="1">
    <source>
        <dbReference type="SAM" id="MobiDB-lite"/>
    </source>
</evidence>
<reference evidence="2 3" key="1">
    <citation type="submission" date="2020-12" db="EMBL/GenBank/DDBJ databases">
        <title>FDA dAtabase for Regulatory Grade micrObial Sequences (FDA-ARGOS): Supporting development and validation of Infectious Disease Dx tests.</title>
        <authorList>
            <person name="Nelson B."/>
            <person name="Plummer A."/>
            <person name="Tallon L."/>
            <person name="Sadzewicz L."/>
            <person name="Zhao X."/>
            <person name="Boylan J."/>
            <person name="Ott S."/>
            <person name="Bowen H."/>
            <person name="Vavikolanu K."/>
            <person name="Mehta A."/>
            <person name="Aluvathingal J."/>
            <person name="Nadendla S."/>
            <person name="Myers T."/>
            <person name="Yan Y."/>
            <person name="Sichtig H."/>
        </authorList>
    </citation>
    <scope>NUCLEOTIDE SEQUENCE [LARGE SCALE GENOMIC DNA]</scope>
    <source>
        <strain evidence="2 3">FDAARGOS_1049</strain>
    </source>
</reference>